<sequence length="260" mass="28251">MSLGLGSYAFFWQHSERASTPTTIVDELRATRELGLDRFQICDDPRLPATAAGLAELRSAADELGIALELGTRGVAVDHLEQQIAAADALGATTLRSMLTSGDDRPSAVEAEMRLRRVAPRLADAGVTLALETYEQVPTATLIALVEELGDERIGICLDPANTVAALEDPADVIRRCARYTVNLHVKDFAFDRNPGWVGFVLAGAPLGEGLLDLELLRASLDLTRVHAIVEHWLPWQGDEQTTMRAERAWTAQSAARWAA</sequence>
<dbReference type="EMBL" id="BMLM01000002">
    <property type="protein sequence ID" value="GGN87180.1"/>
    <property type="molecule type" value="Genomic_DNA"/>
</dbReference>
<organism evidence="3 4">
    <name type="scientific">Agrococcus terreus</name>
    <dbReference type="NCBI Taxonomy" id="574649"/>
    <lineage>
        <taxon>Bacteria</taxon>
        <taxon>Bacillati</taxon>
        <taxon>Actinomycetota</taxon>
        <taxon>Actinomycetes</taxon>
        <taxon>Micrococcales</taxon>
        <taxon>Microbacteriaceae</taxon>
        <taxon>Agrococcus</taxon>
    </lineage>
</organism>
<dbReference type="Pfam" id="PF01261">
    <property type="entry name" value="AP_endonuc_2"/>
    <property type="match status" value="1"/>
</dbReference>
<dbReference type="GO" id="GO:0016853">
    <property type="term" value="F:isomerase activity"/>
    <property type="evidence" value="ECO:0007669"/>
    <property type="project" value="UniProtKB-KW"/>
</dbReference>
<feature type="domain" description="Xylose isomerase-like TIM barrel" evidence="2">
    <location>
        <begin position="28"/>
        <end position="251"/>
    </location>
</feature>
<protein>
    <submittedName>
        <fullName evidence="3">Sugar phosphate isomerase</fullName>
    </submittedName>
</protein>
<comment type="caution">
    <text evidence="3">The sequence shown here is derived from an EMBL/GenBank/DDBJ whole genome shotgun (WGS) entry which is preliminary data.</text>
</comment>
<dbReference type="Proteomes" id="UP000626982">
    <property type="component" value="Unassembled WGS sequence"/>
</dbReference>
<evidence type="ECO:0000313" key="3">
    <source>
        <dbReference type="EMBL" id="GGN87180.1"/>
    </source>
</evidence>
<dbReference type="PANTHER" id="PTHR12110">
    <property type="entry name" value="HYDROXYPYRUVATE ISOMERASE"/>
    <property type="match status" value="1"/>
</dbReference>
<gene>
    <name evidence="3" type="ORF">GCM10010968_21440</name>
</gene>
<dbReference type="PANTHER" id="PTHR12110:SF52">
    <property type="entry name" value="XYLOSE ISOMERASE"/>
    <property type="match status" value="1"/>
</dbReference>
<keyword evidence="3" id="KW-0413">Isomerase</keyword>
<evidence type="ECO:0000313" key="4">
    <source>
        <dbReference type="Proteomes" id="UP000626982"/>
    </source>
</evidence>
<reference evidence="4" key="1">
    <citation type="journal article" date="2019" name="Int. J. Syst. Evol. Microbiol.">
        <title>The Global Catalogue of Microorganisms (GCM) 10K type strain sequencing project: providing services to taxonomists for standard genome sequencing and annotation.</title>
        <authorList>
            <consortium name="The Broad Institute Genomics Platform"/>
            <consortium name="The Broad Institute Genome Sequencing Center for Infectious Disease"/>
            <person name="Wu L."/>
            <person name="Ma J."/>
        </authorList>
    </citation>
    <scope>NUCLEOTIDE SEQUENCE [LARGE SCALE GENOMIC DNA]</scope>
    <source>
        <strain evidence="4">CGMCC 1.6960</strain>
    </source>
</reference>
<dbReference type="InterPro" id="IPR036237">
    <property type="entry name" value="Xyl_isomerase-like_sf"/>
</dbReference>
<evidence type="ECO:0000259" key="2">
    <source>
        <dbReference type="Pfam" id="PF01261"/>
    </source>
</evidence>
<dbReference type="SUPFAM" id="SSF51658">
    <property type="entry name" value="Xylose isomerase-like"/>
    <property type="match status" value="1"/>
</dbReference>
<evidence type="ECO:0000256" key="1">
    <source>
        <dbReference type="ARBA" id="ARBA00023277"/>
    </source>
</evidence>
<keyword evidence="4" id="KW-1185">Reference proteome</keyword>
<proteinExistence type="predicted"/>
<name>A0ABQ2KP54_9MICO</name>
<dbReference type="InterPro" id="IPR050312">
    <property type="entry name" value="IolE/XylAMocC-like"/>
</dbReference>
<dbReference type="RefSeq" id="WP_188718305.1">
    <property type="nucleotide sequence ID" value="NZ_BAABBD010000003.1"/>
</dbReference>
<dbReference type="Gene3D" id="3.20.20.150">
    <property type="entry name" value="Divalent-metal-dependent TIM barrel enzymes"/>
    <property type="match status" value="1"/>
</dbReference>
<accession>A0ABQ2KP54</accession>
<keyword evidence="1" id="KW-0119">Carbohydrate metabolism</keyword>
<dbReference type="InterPro" id="IPR013022">
    <property type="entry name" value="Xyl_isomerase-like_TIM-brl"/>
</dbReference>